<keyword evidence="2" id="KW-1185">Reference proteome</keyword>
<gene>
    <name evidence="1" type="ORF">CLHOM_35680</name>
</gene>
<dbReference type="AlphaFoldDB" id="A0A0L6Z578"/>
<accession>A0A0L6Z578</accession>
<dbReference type="EMBL" id="LHUR01000047">
    <property type="protein sequence ID" value="KOA18117.1"/>
    <property type="molecule type" value="Genomic_DNA"/>
</dbReference>
<dbReference type="RefSeq" id="WP_052222997.1">
    <property type="nucleotide sequence ID" value="NZ_LHUR01000047.1"/>
</dbReference>
<sequence>MMMILGAVVLIILVIIVLKMLENPMDDSGEFNGNIFPFEIKDPEDWFKSKPKEEKKEIQENEKKNKN</sequence>
<dbReference type="PATRIC" id="fig|1121318.3.peg.3570"/>
<proteinExistence type="predicted"/>
<dbReference type="Proteomes" id="UP000037043">
    <property type="component" value="Unassembled WGS sequence"/>
</dbReference>
<evidence type="ECO:0000313" key="1">
    <source>
        <dbReference type="EMBL" id="KOA18117.1"/>
    </source>
</evidence>
<reference evidence="2" key="1">
    <citation type="submission" date="2015-08" db="EMBL/GenBank/DDBJ databases">
        <title>Genome sequence of the strict anaerobe Clostridium homopropionicum LuHBu1 (DSM 5847T).</title>
        <authorList>
            <person name="Poehlein A."/>
            <person name="Beck M."/>
            <person name="Schiel-Bengelsdorf B."/>
            <person name="Bengelsdorf F.R."/>
            <person name="Daniel R."/>
            <person name="Duerre P."/>
        </authorList>
    </citation>
    <scope>NUCLEOTIDE SEQUENCE [LARGE SCALE GENOMIC DNA]</scope>
    <source>
        <strain evidence="2">DSM 5847</strain>
    </source>
</reference>
<comment type="caution">
    <text evidence="1">The sequence shown here is derived from an EMBL/GenBank/DDBJ whole genome shotgun (WGS) entry which is preliminary data.</text>
</comment>
<protein>
    <submittedName>
        <fullName evidence="1">Uncharacterized protein</fullName>
    </submittedName>
</protein>
<organism evidence="1 2">
    <name type="scientific">Clostridium homopropionicum DSM 5847</name>
    <dbReference type="NCBI Taxonomy" id="1121318"/>
    <lineage>
        <taxon>Bacteria</taxon>
        <taxon>Bacillati</taxon>
        <taxon>Bacillota</taxon>
        <taxon>Clostridia</taxon>
        <taxon>Eubacteriales</taxon>
        <taxon>Clostridiaceae</taxon>
        <taxon>Clostridium</taxon>
    </lineage>
</organism>
<evidence type="ECO:0000313" key="2">
    <source>
        <dbReference type="Proteomes" id="UP000037043"/>
    </source>
</evidence>
<dbReference type="STRING" id="36844.SAMN04488501_11451"/>
<name>A0A0L6Z578_9CLOT</name>